<evidence type="ECO:0000313" key="2">
    <source>
        <dbReference type="EMBL" id="MDO7847650.1"/>
    </source>
</evidence>
<feature type="domain" description="NUMOD4" evidence="1">
    <location>
        <begin position="41"/>
        <end position="88"/>
    </location>
</feature>
<proteinExistence type="predicted"/>
<evidence type="ECO:0000313" key="3">
    <source>
        <dbReference type="Proteomes" id="UP001167796"/>
    </source>
</evidence>
<evidence type="ECO:0000259" key="1">
    <source>
        <dbReference type="Pfam" id="PF07463"/>
    </source>
</evidence>
<name>A0ABT9ACS6_9BACT</name>
<accession>A0ABT9ACS6</accession>
<dbReference type="Gene3D" id="3.90.75.20">
    <property type="match status" value="1"/>
</dbReference>
<keyword evidence="3" id="KW-1185">Reference proteome</keyword>
<sequence length="252" mass="28792">MYLYTMNLTPKERSRIPQWFLSQVGWDHAYKWWDLEDLEGEEWTSVVGFDGYYEVSNLGRVKSCSRLVRTGGGGERLVIPRILKAGLTTSKKLSQYFLVNLSVDGVSKVQEVHRLVATAFLEETHAHSVLHRNQNTLDNRKTNLYYGTQKERAQKAWDEGNQYSVNLGKFGRDSQSSKPISMLDLEGNSLQIFPAVIEAAQWLVDQGKAKPQPLQNIMSNLRKVVNGKYPYAYSHRWANPLSTKNQEPQANP</sequence>
<reference evidence="2" key="1">
    <citation type="submission" date="2023-07" db="EMBL/GenBank/DDBJ databases">
        <authorList>
            <person name="Kim M.K."/>
        </authorList>
    </citation>
    <scope>NUCLEOTIDE SEQUENCE</scope>
    <source>
        <strain evidence="2">M29</strain>
    </source>
</reference>
<dbReference type="EMBL" id="JAUQSX010000007">
    <property type="protein sequence ID" value="MDO7847650.1"/>
    <property type="molecule type" value="Genomic_DNA"/>
</dbReference>
<dbReference type="Proteomes" id="UP001167796">
    <property type="component" value="Unassembled WGS sequence"/>
</dbReference>
<gene>
    <name evidence="2" type="ORF">Q5H92_14875</name>
</gene>
<protein>
    <submittedName>
        <fullName evidence="2">NUMOD4 domain-containing protein</fullName>
    </submittedName>
</protein>
<dbReference type="SUPFAM" id="SSF54060">
    <property type="entry name" value="His-Me finger endonucleases"/>
    <property type="match status" value="1"/>
</dbReference>
<dbReference type="InterPro" id="IPR044925">
    <property type="entry name" value="His-Me_finger_sf"/>
</dbReference>
<organism evidence="2 3">
    <name type="scientific">Hymenobacter mellowenesis</name>
    <dbReference type="NCBI Taxonomy" id="3063995"/>
    <lineage>
        <taxon>Bacteria</taxon>
        <taxon>Pseudomonadati</taxon>
        <taxon>Bacteroidota</taxon>
        <taxon>Cytophagia</taxon>
        <taxon>Cytophagales</taxon>
        <taxon>Hymenobacteraceae</taxon>
        <taxon>Hymenobacter</taxon>
    </lineage>
</organism>
<dbReference type="Pfam" id="PF07463">
    <property type="entry name" value="NUMOD4"/>
    <property type="match status" value="1"/>
</dbReference>
<comment type="caution">
    <text evidence="2">The sequence shown here is derived from an EMBL/GenBank/DDBJ whole genome shotgun (WGS) entry which is preliminary data.</text>
</comment>
<dbReference type="InterPro" id="IPR010902">
    <property type="entry name" value="NUMOD4"/>
</dbReference>
<dbReference type="RefSeq" id="WP_305012328.1">
    <property type="nucleotide sequence ID" value="NZ_JAUQSX010000007.1"/>
</dbReference>